<name>A0A242K8J2_9ENTE</name>
<protein>
    <recommendedName>
        <fullName evidence="1">DUF7167 domain-containing protein</fullName>
    </recommendedName>
</protein>
<evidence type="ECO:0000259" key="1">
    <source>
        <dbReference type="Pfam" id="PF23768"/>
    </source>
</evidence>
<dbReference type="InterPro" id="IPR055591">
    <property type="entry name" value="DUF7167"/>
</dbReference>
<dbReference type="EMBL" id="NGMM01000002">
    <property type="protein sequence ID" value="OTP17276.1"/>
    <property type="molecule type" value="Genomic_DNA"/>
</dbReference>
<accession>A0A242K8J2</accession>
<dbReference type="Pfam" id="PF23768">
    <property type="entry name" value="DUF7167"/>
    <property type="match status" value="1"/>
</dbReference>
<reference evidence="2" key="1">
    <citation type="submission" date="2017-05" db="EMBL/GenBank/DDBJ databases">
        <title>The Genome Sequence of Enterococcus sp. 9E7_DIV0242.</title>
        <authorList>
            <consortium name="The Broad Institute Genomics Platform"/>
            <consortium name="The Broad Institute Genomic Center for Infectious Diseases"/>
            <person name="Earl A."/>
            <person name="Manson A."/>
            <person name="Schwartman J."/>
            <person name="Gilmore M."/>
            <person name="Abouelleil A."/>
            <person name="Cao P."/>
            <person name="Chapman S."/>
            <person name="Cusick C."/>
            <person name="Shea T."/>
            <person name="Young S."/>
            <person name="Neafsey D."/>
            <person name="Nusbaum C."/>
            <person name="Birren B."/>
        </authorList>
    </citation>
    <scope>NUCLEOTIDE SEQUENCE [LARGE SCALE GENOMIC DNA]</scope>
    <source>
        <strain evidence="2">9E7_DIV0242</strain>
    </source>
</reference>
<gene>
    <name evidence="2" type="ORF">A5888_001414</name>
    <name evidence="3" type="ORF">A5888_002651</name>
</gene>
<feature type="domain" description="DUF7167" evidence="1">
    <location>
        <begin position="86"/>
        <end position="136"/>
    </location>
</feature>
<dbReference type="Proteomes" id="UP000195141">
    <property type="component" value="Chromosome"/>
</dbReference>
<evidence type="ECO:0000313" key="2">
    <source>
        <dbReference type="EMBL" id="OTP17276.1"/>
    </source>
</evidence>
<dbReference type="EMBL" id="CP147247">
    <property type="protein sequence ID" value="WYJ90883.1"/>
    <property type="molecule type" value="Genomic_DNA"/>
</dbReference>
<reference evidence="3" key="2">
    <citation type="submission" date="2017-05" db="EMBL/GenBank/DDBJ databases">
        <authorList>
            <consortium name="The Broad Institute Genomics Platform"/>
            <consortium name="The Broad Institute Genomic Center for Infectious Diseases"/>
            <person name="Earl A."/>
            <person name="Manson A."/>
            <person name="Schwartman J."/>
            <person name="Gilmore M."/>
            <person name="Abouelleil A."/>
            <person name="Cao P."/>
            <person name="Chapman S."/>
            <person name="Cusick C."/>
            <person name="Shea T."/>
            <person name="Young S."/>
            <person name="Neafsey D."/>
            <person name="Nusbaum C."/>
            <person name="Birren B."/>
        </authorList>
    </citation>
    <scope>NUCLEOTIDE SEQUENCE</scope>
    <source>
        <strain evidence="3">9E7_DIV0242</strain>
    </source>
</reference>
<evidence type="ECO:0000313" key="4">
    <source>
        <dbReference type="Proteomes" id="UP000195141"/>
    </source>
</evidence>
<proteinExistence type="predicted"/>
<dbReference type="OrthoDB" id="2942324at2"/>
<evidence type="ECO:0000313" key="3">
    <source>
        <dbReference type="EMBL" id="WYJ90883.1"/>
    </source>
</evidence>
<organism evidence="2">
    <name type="scientific">Candidatus Enterococcus clewellii</name>
    <dbReference type="NCBI Taxonomy" id="1834193"/>
    <lineage>
        <taxon>Bacteria</taxon>
        <taxon>Bacillati</taxon>
        <taxon>Bacillota</taxon>
        <taxon>Bacilli</taxon>
        <taxon>Lactobacillales</taxon>
        <taxon>Enterococcaceae</taxon>
        <taxon>Enterococcus</taxon>
    </lineage>
</organism>
<dbReference type="RefSeq" id="WP_086348518.1">
    <property type="nucleotide sequence ID" value="NZ_CP147247.1"/>
</dbReference>
<reference evidence="3" key="3">
    <citation type="submission" date="2024-03" db="EMBL/GenBank/DDBJ databases">
        <title>The Genome Sequence of Enterococcus sp. DIV0242b.</title>
        <authorList>
            <consortium name="The Broad Institute Genomics Platform"/>
            <consortium name="The Broad Institute Microbial Omics Core"/>
            <consortium name="The Broad Institute Genomic Center for Infectious Diseases"/>
            <person name="Earl A."/>
            <person name="Manson A."/>
            <person name="Gilmore M."/>
            <person name="Schwartman J."/>
            <person name="Shea T."/>
            <person name="Abouelleil A."/>
            <person name="Cao P."/>
            <person name="Chapman S."/>
            <person name="Cusick C."/>
            <person name="Young S."/>
            <person name="Neafsey D."/>
            <person name="Nusbaum C."/>
            <person name="Birren B."/>
        </authorList>
    </citation>
    <scope>NUCLEOTIDE SEQUENCE</scope>
    <source>
        <strain evidence="3">9E7_DIV0242</strain>
    </source>
</reference>
<dbReference type="AlphaFoldDB" id="A0A242K8J2"/>
<keyword evidence="4" id="KW-1185">Reference proteome</keyword>
<sequence length="283" mass="32135">MKVNLSRANVYHVDDCDYVVAATAEQACEWSKNEYGEDCGNCAHIVDATKKDFLDTEIEVTGDVILEYFKRNTGKSIGGLTMTEQKKVKVHIETGYANGDITDELEVSAQTSREEAEEIARDIFNNNVSWGWNEEDFKPAVQEAKVGEYYTDAKRAMVYRIEKINGSSETIDVILLTKERVIITDLFFGYDLTGDRPATTEEIALFKRAEHFHSKGRKLNEFEVFDFALVTKIRTVFRVKDVYSRNDVPFIGDHDAELEFPVSECVIFMTAEELEAATQEARG</sequence>